<proteinExistence type="predicted"/>
<dbReference type="PANTHER" id="PTHR35563">
    <property type="entry name" value="BARREL METAL-DEPENDENT HYDROLASE, PUTATIVE (AFU_ORTHOLOGUE AFUA_1G16240)-RELATED"/>
    <property type="match status" value="1"/>
</dbReference>
<protein>
    <submittedName>
        <fullName evidence="2">Putative TIM-barrel fold metal-dependent hydrolase</fullName>
    </submittedName>
</protein>
<dbReference type="InterPro" id="IPR006680">
    <property type="entry name" value="Amidohydro-rel"/>
</dbReference>
<dbReference type="GO" id="GO:0016787">
    <property type="term" value="F:hydrolase activity"/>
    <property type="evidence" value="ECO:0007669"/>
    <property type="project" value="UniProtKB-KW"/>
</dbReference>
<dbReference type="SUPFAM" id="SSF51556">
    <property type="entry name" value="Metallo-dependent hydrolases"/>
    <property type="match status" value="1"/>
</dbReference>
<accession>A0A366J7Y1</accession>
<dbReference type="EMBL" id="QNSE01000007">
    <property type="protein sequence ID" value="RBP83141.1"/>
    <property type="molecule type" value="Genomic_DNA"/>
</dbReference>
<evidence type="ECO:0000313" key="3">
    <source>
        <dbReference type="Proteomes" id="UP000252792"/>
    </source>
</evidence>
<dbReference type="InterPro" id="IPR032466">
    <property type="entry name" value="Metal_Hydrolase"/>
</dbReference>
<sequence>MISNADQPLKSIDTHAHIFRTDLPMSAERRYAPDYNALPEEFLTHLAEHNISHGVLVQPSFLGTDNSYMVQALRQHPNKLKGIAVVNPTVSDLELNKLDVAGVVGVRLNLIKKPLEDYTSPLWKNFLSKLAERKWVVEIQREIDDLTVFLPSILESGVEVIIDHFGRTLNGIQAFNPAHQDFLNLLRSGAPVWTKVSAAYRCNANLEQAQEMLATLRSAYGHSEYLLWGSDWPNTQFEEKTNYTSQYRFMEALLPNIDERSQILLTNPSKLFKFSNTHTE</sequence>
<dbReference type="Gene3D" id="3.20.20.140">
    <property type="entry name" value="Metal-dependent hydrolases"/>
    <property type="match status" value="1"/>
</dbReference>
<dbReference type="Proteomes" id="UP000252792">
    <property type="component" value="Unassembled WGS sequence"/>
</dbReference>
<dbReference type="Pfam" id="PF04909">
    <property type="entry name" value="Amidohydro_2"/>
    <property type="match status" value="1"/>
</dbReference>
<name>A0A366J7Y1_9GAMM</name>
<keyword evidence="2" id="KW-0378">Hydrolase</keyword>
<keyword evidence="3" id="KW-1185">Reference proteome</keyword>
<feature type="domain" description="Amidohydrolase-related" evidence="1">
    <location>
        <begin position="12"/>
        <end position="274"/>
    </location>
</feature>
<dbReference type="RefSeq" id="WP_113916698.1">
    <property type="nucleotide sequence ID" value="NZ_QNSE01000007.1"/>
</dbReference>
<comment type="caution">
    <text evidence="2">The sequence shown here is derived from an EMBL/GenBank/DDBJ whole genome shotgun (WGS) entry which is preliminary data.</text>
</comment>
<dbReference type="AlphaFoldDB" id="A0A366J7Y1"/>
<evidence type="ECO:0000259" key="1">
    <source>
        <dbReference type="Pfam" id="PF04909"/>
    </source>
</evidence>
<evidence type="ECO:0000313" key="2">
    <source>
        <dbReference type="EMBL" id="RBP83141.1"/>
    </source>
</evidence>
<dbReference type="PANTHER" id="PTHR35563:SF2">
    <property type="entry name" value="BARREL METAL-DEPENDENT HYDROLASE, PUTATIVE (AFU_ORTHOLOGUE AFUA_1G16240)-RELATED"/>
    <property type="match status" value="1"/>
</dbReference>
<dbReference type="OrthoDB" id="9787654at2"/>
<organism evidence="2 3">
    <name type="scientific">Marinomonas rhizomae</name>
    <dbReference type="NCBI Taxonomy" id="491948"/>
    <lineage>
        <taxon>Bacteria</taxon>
        <taxon>Pseudomonadati</taxon>
        <taxon>Pseudomonadota</taxon>
        <taxon>Gammaproteobacteria</taxon>
        <taxon>Oceanospirillales</taxon>
        <taxon>Oceanospirillaceae</taxon>
        <taxon>Marinomonas</taxon>
    </lineage>
</organism>
<dbReference type="InterPro" id="IPR052358">
    <property type="entry name" value="Aro_Compnd_Degr_Hydrolases"/>
</dbReference>
<reference evidence="2 3" key="1">
    <citation type="submission" date="2018-06" db="EMBL/GenBank/DDBJ databases">
        <title>Genomic Encyclopedia of Type Strains, Phase III (KMG-III): the genomes of soil and plant-associated and newly described type strains.</title>
        <authorList>
            <person name="Whitman W."/>
        </authorList>
    </citation>
    <scope>NUCLEOTIDE SEQUENCE [LARGE SCALE GENOMIC DNA]</scope>
    <source>
        <strain evidence="2 3">CECT 7377</strain>
    </source>
</reference>
<gene>
    <name evidence="2" type="ORF">DFP80_107110</name>
</gene>